<dbReference type="SMART" id="SM01199">
    <property type="entry name" value="FDF"/>
    <property type="match status" value="1"/>
</dbReference>
<dbReference type="PANTHER" id="PTHR13612">
    <property type="entry name" value="ENHANCER OF MRNA-DECAPPING PROTEIN 3"/>
    <property type="match status" value="1"/>
</dbReference>
<evidence type="ECO:0000259" key="7">
    <source>
        <dbReference type="PROSITE" id="PS51512"/>
    </source>
</evidence>
<dbReference type="STRING" id="1173061.A0A0J9X7K7"/>
<dbReference type="EMBL" id="CCBN010000004">
    <property type="protein sequence ID" value="CDO53200.1"/>
    <property type="molecule type" value="Genomic_DNA"/>
</dbReference>
<dbReference type="InterPro" id="IPR036652">
    <property type="entry name" value="YjeF_N_dom_sf"/>
</dbReference>
<feature type="domain" description="DFDF" evidence="7">
    <location>
        <begin position="234"/>
        <end position="270"/>
    </location>
</feature>
<feature type="region of interest" description="Disordered" evidence="5">
    <location>
        <begin position="65"/>
        <end position="116"/>
    </location>
</feature>
<feature type="region of interest" description="Disordered" evidence="5">
    <location>
        <begin position="136"/>
        <end position="233"/>
    </location>
</feature>
<comment type="subcellular location">
    <subcellularLocation>
        <location evidence="1">Cytoplasm</location>
        <location evidence="1">P-body</location>
    </subcellularLocation>
</comment>
<name>A0A0J9X7K7_GEOCN</name>
<dbReference type="Gene3D" id="3.40.50.10260">
    <property type="entry name" value="YjeF N-terminal domain"/>
    <property type="match status" value="1"/>
</dbReference>
<reference evidence="8" key="1">
    <citation type="submission" date="2014-03" db="EMBL/GenBank/DDBJ databases">
        <authorList>
            <person name="Casaregola S."/>
        </authorList>
    </citation>
    <scope>NUCLEOTIDE SEQUENCE [LARGE SCALE GENOMIC DNA]</scope>
    <source>
        <strain evidence="8">CLIB 918</strain>
    </source>
</reference>
<evidence type="ECO:0000256" key="5">
    <source>
        <dbReference type="SAM" id="MobiDB-lite"/>
    </source>
</evidence>
<dbReference type="AlphaFoldDB" id="A0A0J9X7K7"/>
<feature type="domain" description="YjeF N-terminal" evidence="6">
    <location>
        <begin position="385"/>
        <end position="626"/>
    </location>
</feature>
<proteinExistence type="inferred from homology"/>
<dbReference type="PROSITE" id="PS51385">
    <property type="entry name" value="YJEF_N"/>
    <property type="match status" value="1"/>
</dbReference>
<dbReference type="PANTHER" id="PTHR13612:SF0">
    <property type="entry name" value="ENHANCER OF MRNA-DECAPPING PROTEIN 3"/>
    <property type="match status" value="1"/>
</dbReference>
<feature type="region of interest" description="Disordered" evidence="5">
    <location>
        <begin position="310"/>
        <end position="360"/>
    </location>
</feature>
<dbReference type="GO" id="GO:0003729">
    <property type="term" value="F:mRNA binding"/>
    <property type="evidence" value="ECO:0007669"/>
    <property type="project" value="TreeGrafter"/>
</dbReference>
<evidence type="ECO:0000259" key="6">
    <source>
        <dbReference type="PROSITE" id="PS51385"/>
    </source>
</evidence>
<comment type="similarity">
    <text evidence="2">Belongs to the EDC3 family.</text>
</comment>
<dbReference type="GO" id="GO:0000932">
    <property type="term" value="C:P-body"/>
    <property type="evidence" value="ECO:0007669"/>
    <property type="project" value="UniProtKB-SubCell"/>
</dbReference>
<dbReference type="Proteomes" id="UP000242525">
    <property type="component" value="Unassembled WGS sequence"/>
</dbReference>
<evidence type="ECO:0000256" key="4">
    <source>
        <dbReference type="ARBA" id="ARBA00022490"/>
    </source>
</evidence>
<comment type="caution">
    <text evidence="8">The sequence shown here is derived from an EMBL/GenBank/DDBJ whole genome shotgun (WGS) entry which is preliminary data.</text>
</comment>
<dbReference type="PROSITE" id="PS51512">
    <property type="entry name" value="DFDF"/>
    <property type="match status" value="1"/>
</dbReference>
<gene>
    <name evidence="8" type="ORF">BN980_GECA04s05994g</name>
</gene>
<evidence type="ECO:0000256" key="2">
    <source>
        <dbReference type="ARBA" id="ARBA00006610"/>
    </source>
</evidence>
<dbReference type="InterPro" id="IPR025762">
    <property type="entry name" value="DFDF"/>
</dbReference>
<keyword evidence="4" id="KW-0963">Cytoplasm</keyword>
<dbReference type="Pfam" id="PF09532">
    <property type="entry name" value="FDF"/>
    <property type="match status" value="1"/>
</dbReference>
<feature type="compositionally biased region" description="Pro residues" evidence="5">
    <location>
        <begin position="140"/>
        <end position="150"/>
    </location>
</feature>
<accession>A0A0J9X7K7</accession>
<protein>
    <recommendedName>
        <fullName evidence="3">Enhancer of mRNA-decapping protein 3</fullName>
    </recommendedName>
</protein>
<dbReference type="SUPFAM" id="SSF64153">
    <property type="entry name" value="YjeF N-terminal domain-like"/>
    <property type="match status" value="1"/>
</dbReference>
<sequence>MTDQFKGLTVKVALADGTSVIGLVTDVVNGQLSLSNVLFVDSGIKHDFFELKGSDICDLELVQNPTPVSATPEPTSHQPPPSQQGPPRPQYYDQPPLPNSRFTSPMHPQAPPPISAPPVLVDPAILSSAPLRPTALIPPQFSPAPVPYLQPAPSTQFTETDDYDNHSSSESSVASNPYTAEHIYEPTPDYYHQNNPRKYKNGPGKANNGNNRRRNNGRGRQKQPYPPMESDGWATEDIQDIQSTDFDFQANLDRFDKADVFKQIRQNDSTSPSERLVAFNKVQKNEIKPGRTVGSNGQVKFGHKEMILEKKHSEWDHSDDDTRPFEDDDEEDDDTNDDYVSDILAKPPSHPTLRRPSRPQLQADSVKLIAANTKKQCLCTSPVQLVELERITSETFGIPDTILTENAGRGVARLAMQSLGGSTRFTYGNHNSRPLVVVFAGNSRTGARALAAARHLANRQVRIIALAVGCVEDKQQKGADDVLPEIKIQVKALESCKGVIVTRYEQFVGQLNMVDSPPELVIDGLQGYQVSLDDLLEDDLTTVTSCIEWANNKQKGGIISLDIPSGLDSATGLPGSNDIGSINAKWVLSCGLPLTGLKNAYLAGTVSPGDWTHYVVDVGFPRRSLQKGSLRRFGQIWFGAEWLLPLDVIID</sequence>
<evidence type="ECO:0000313" key="8">
    <source>
        <dbReference type="EMBL" id="CDO53200.1"/>
    </source>
</evidence>
<feature type="compositionally biased region" description="Basic and acidic residues" evidence="5">
    <location>
        <begin position="310"/>
        <end position="325"/>
    </location>
</feature>
<keyword evidence="9" id="KW-1185">Reference proteome</keyword>
<dbReference type="Pfam" id="PF03853">
    <property type="entry name" value="YjeF_N"/>
    <property type="match status" value="1"/>
</dbReference>
<dbReference type="InterPro" id="IPR019050">
    <property type="entry name" value="FDF_dom"/>
</dbReference>
<dbReference type="OrthoDB" id="10030313at2759"/>
<dbReference type="GO" id="GO:0033962">
    <property type="term" value="P:P-body assembly"/>
    <property type="evidence" value="ECO:0007669"/>
    <property type="project" value="TreeGrafter"/>
</dbReference>
<feature type="compositionally biased region" description="Basic residues" evidence="5">
    <location>
        <begin position="211"/>
        <end position="221"/>
    </location>
</feature>
<evidence type="ECO:0000256" key="3">
    <source>
        <dbReference type="ARBA" id="ARBA00015797"/>
    </source>
</evidence>
<evidence type="ECO:0000256" key="1">
    <source>
        <dbReference type="ARBA" id="ARBA00004201"/>
    </source>
</evidence>
<dbReference type="GO" id="GO:0031087">
    <property type="term" value="P:deadenylation-independent decapping of nuclear-transcribed mRNA"/>
    <property type="evidence" value="ECO:0007669"/>
    <property type="project" value="TreeGrafter"/>
</dbReference>
<dbReference type="InterPro" id="IPR004443">
    <property type="entry name" value="YjeF_N_dom"/>
</dbReference>
<evidence type="ECO:0000313" key="9">
    <source>
        <dbReference type="Proteomes" id="UP000242525"/>
    </source>
</evidence>
<feature type="compositionally biased region" description="Pro residues" evidence="5">
    <location>
        <begin position="77"/>
        <end position="89"/>
    </location>
</feature>
<organism evidence="8 9">
    <name type="scientific">Geotrichum candidum</name>
    <name type="common">Oospora lactis</name>
    <name type="synonym">Dipodascus geotrichum</name>
    <dbReference type="NCBI Taxonomy" id="1173061"/>
    <lineage>
        <taxon>Eukaryota</taxon>
        <taxon>Fungi</taxon>
        <taxon>Dikarya</taxon>
        <taxon>Ascomycota</taxon>
        <taxon>Saccharomycotina</taxon>
        <taxon>Dipodascomycetes</taxon>
        <taxon>Dipodascales</taxon>
        <taxon>Dipodascaceae</taxon>
        <taxon>Geotrichum</taxon>
    </lineage>
</organism>
<feature type="compositionally biased region" description="Acidic residues" evidence="5">
    <location>
        <begin position="326"/>
        <end position="340"/>
    </location>
</feature>